<dbReference type="AlphaFoldDB" id="A0A485D3U4"/>
<dbReference type="Proteomes" id="UP000401081">
    <property type="component" value="Unassembled WGS sequence"/>
</dbReference>
<protein>
    <submittedName>
        <fullName evidence="1">Uncharacterized protein</fullName>
    </submittedName>
</protein>
<accession>A0A485D3U4</accession>
<reference evidence="1 2" key="1">
    <citation type="submission" date="2019-03" db="EMBL/GenBank/DDBJ databases">
        <authorList>
            <consortium name="Pathogen Informatics"/>
        </authorList>
    </citation>
    <scope>NUCLEOTIDE SEQUENCE [LARGE SCALE GENOMIC DNA]</scope>
    <source>
        <strain evidence="1 2">NCTC12993</strain>
    </source>
</reference>
<name>A0A485D3U4_KLUCR</name>
<proteinExistence type="predicted"/>
<sequence>MERIPGTGLVSAARLGPADLIIFPRSAVNWTEMWQAETFDAATIDQEPGLGT</sequence>
<dbReference type="EMBL" id="CAADJD010000037">
    <property type="protein sequence ID" value="VFS91809.1"/>
    <property type="molecule type" value="Genomic_DNA"/>
</dbReference>
<organism evidence="1 2">
    <name type="scientific">Kluyvera cryocrescens</name>
    <name type="common">Kluyvera citrophila</name>
    <dbReference type="NCBI Taxonomy" id="580"/>
    <lineage>
        <taxon>Bacteria</taxon>
        <taxon>Pseudomonadati</taxon>
        <taxon>Pseudomonadota</taxon>
        <taxon>Gammaproteobacteria</taxon>
        <taxon>Enterobacterales</taxon>
        <taxon>Enterobacteriaceae</taxon>
        <taxon>Kluyvera</taxon>
    </lineage>
</organism>
<keyword evidence="2" id="KW-1185">Reference proteome</keyword>
<evidence type="ECO:0000313" key="2">
    <source>
        <dbReference type="Proteomes" id="UP000401081"/>
    </source>
</evidence>
<evidence type="ECO:0000313" key="1">
    <source>
        <dbReference type="EMBL" id="VFS91809.1"/>
    </source>
</evidence>
<gene>
    <name evidence="1" type="ORF">NCTC12993_07688</name>
</gene>